<evidence type="ECO:0000256" key="8">
    <source>
        <dbReference type="ARBA" id="ARBA00023242"/>
    </source>
</evidence>
<dbReference type="EMBL" id="LSSN01001087">
    <property type="protein sequence ID" value="OMJ21098.1"/>
    <property type="molecule type" value="Genomic_DNA"/>
</dbReference>
<keyword evidence="4 11" id="KW-0489">Methyltransferase</keyword>
<feature type="region of interest" description="Disordered" evidence="12">
    <location>
        <begin position="289"/>
        <end position="348"/>
    </location>
</feature>
<feature type="compositionally biased region" description="Basic and acidic residues" evidence="12">
    <location>
        <begin position="82"/>
        <end position="103"/>
    </location>
</feature>
<name>A0A1R1Y2F1_9FUNG</name>
<dbReference type="GO" id="GO:0006281">
    <property type="term" value="P:DNA repair"/>
    <property type="evidence" value="ECO:0007669"/>
    <property type="project" value="TreeGrafter"/>
</dbReference>
<evidence type="ECO:0000256" key="4">
    <source>
        <dbReference type="ARBA" id="ARBA00022603"/>
    </source>
</evidence>
<feature type="compositionally biased region" description="Basic and acidic residues" evidence="12">
    <location>
        <begin position="293"/>
        <end position="307"/>
    </location>
</feature>
<feature type="compositionally biased region" description="Polar residues" evidence="12">
    <location>
        <begin position="104"/>
        <end position="129"/>
    </location>
</feature>
<evidence type="ECO:0000256" key="10">
    <source>
        <dbReference type="ARBA" id="ARBA00047770"/>
    </source>
</evidence>
<feature type="compositionally biased region" description="Polar residues" evidence="12">
    <location>
        <begin position="65"/>
        <end position="77"/>
    </location>
</feature>
<feature type="region of interest" description="Disordered" evidence="12">
    <location>
        <begin position="18"/>
        <end position="275"/>
    </location>
</feature>
<evidence type="ECO:0000313" key="15">
    <source>
        <dbReference type="Proteomes" id="UP000187283"/>
    </source>
</evidence>
<comment type="similarity">
    <text evidence="11">Belongs to the class I-like SAM-binding methyltransferase superfamily. DOT1 family.</text>
</comment>
<keyword evidence="5 11" id="KW-0808">Transferase</keyword>
<keyword evidence="15" id="KW-1185">Reference proteome</keyword>
<dbReference type="EC" id="2.1.1.360" evidence="2 11"/>
<evidence type="ECO:0000256" key="12">
    <source>
        <dbReference type="SAM" id="MobiDB-lite"/>
    </source>
</evidence>
<evidence type="ECO:0000256" key="11">
    <source>
        <dbReference type="RuleBase" id="RU271113"/>
    </source>
</evidence>
<feature type="compositionally biased region" description="Polar residues" evidence="12">
    <location>
        <begin position="198"/>
        <end position="210"/>
    </location>
</feature>
<keyword evidence="6 11" id="KW-0949">S-adenosyl-L-methionine</keyword>
<feature type="compositionally biased region" description="Polar residues" evidence="12">
    <location>
        <begin position="308"/>
        <end position="326"/>
    </location>
</feature>
<dbReference type="Proteomes" id="UP000187283">
    <property type="component" value="Unassembled WGS sequence"/>
</dbReference>
<dbReference type="AlphaFoldDB" id="A0A1R1Y2F1"/>
<comment type="catalytic activity">
    <reaction evidence="10 11">
        <text>L-lysyl(79)-[histone H3] + 3 S-adenosyl-L-methionine = N(6),N(6),N(6)-trimethyl-L-lysyl(79)-[histone H3] + 3 S-adenosyl-L-homocysteine + 3 H(+)</text>
        <dbReference type="Rhea" id="RHEA:60328"/>
        <dbReference type="Rhea" id="RHEA-COMP:15549"/>
        <dbReference type="Rhea" id="RHEA-COMP:15552"/>
        <dbReference type="ChEBI" id="CHEBI:15378"/>
        <dbReference type="ChEBI" id="CHEBI:29969"/>
        <dbReference type="ChEBI" id="CHEBI:57856"/>
        <dbReference type="ChEBI" id="CHEBI:59789"/>
        <dbReference type="ChEBI" id="CHEBI:61961"/>
        <dbReference type="EC" id="2.1.1.360"/>
    </reaction>
</comment>
<feature type="compositionally biased region" description="Low complexity" evidence="12">
    <location>
        <begin position="143"/>
        <end position="155"/>
    </location>
</feature>
<evidence type="ECO:0000259" key="13">
    <source>
        <dbReference type="PROSITE" id="PS51569"/>
    </source>
</evidence>
<evidence type="ECO:0000256" key="6">
    <source>
        <dbReference type="ARBA" id="ARBA00022691"/>
    </source>
</evidence>
<comment type="function">
    <text evidence="11">Histone methyltransferase that specifically trimethylates histone H3 to form H3K79me3. This methylation is required for telomere silencing and for the pachytene checkpoint during the meiotic cell cycle by allowing the recruitment of RAD9 to double strand breaks. Nucleosomes are preferred as substrate compared to free histone.</text>
</comment>
<dbReference type="PANTHER" id="PTHR21451:SF0">
    <property type="entry name" value="HISTONE-LYSINE N-METHYLTRANSFERASE, H3 LYSINE-79 SPECIFIC"/>
    <property type="match status" value="1"/>
</dbReference>
<evidence type="ECO:0000256" key="2">
    <source>
        <dbReference type="ARBA" id="ARBA00012190"/>
    </source>
</evidence>
<dbReference type="InterPro" id="IPR025789">
    <property type="entry name" value="DOT1_dom"/>
</dbReference>
<comment type="caution">
    <text evidence="14">The sequence shown here is derived from an EMBL/GenBank/DDBJ whole genome shotgun (WGS) entry which is preliminary data.</text>
</comment>
<protein>
    <recommendedName>
        <fullName evidence="3 11">Histone-lysine N-methyltransferase, H3 lysine-79 specific</fullName>
        <ecNumber evidence="2 11">2.1.1.360</ecNumber>
    </recommendedName>
    <alternativeName>
        <fullName evidence="9 11">Histone H3-K79 methyltransferase</fullName>
    </alternativeName>
</protein>
<gene>
    <name evidence="14" type="ORF">AYI70_g3673</name>
</gene>
<dbReference type="Pfam" id="PF08123">
    <property type="entry name" value="DOT1"/>
    <property type="match status" value="1"/>
</dbReference>
<proteinExistence type="inferred from homology"/>
<dbReference type="SUPFAM" id="SSF53335">
    <property type="entry name" value="S-adenosyl-L-methionine-dependent methyltransferases"/>
    <property type="match status" value="1"/>
</dbReference>
<dbReference type="Gene3D" id="3.40.50.150">
    <property type="entry name" value="Vaccinia Virus protein VP39"/>
    <property type="match status" value="1"/>
</dbReference>
<accession>A0A1R1Y2F1</accession>
<comment type="miscellaneous">
    <text evidence="11">In contrast to other lysine histone methyltransferases, it does not contain a SET domain, suggesting the existence of another mechanism for methylation of lysine residues of histones.</text>
</comment>
<dbReference type="InterPro" id="IPR029063">
    <property type="entry name" value="SAM-dependent_MTases_sf"/>
</dbReference>
<feature type="compositionally biased region" description="Polar residues" evidence="12">
    <location>
        <begin position="238"/>
        <end position="265"/>
    </location>
</feature>
<evidence type="ECO:0000256" key="3">
    <source>
        <dbReference type="ARBA" id="ARBA00020987"/>
    </source>
</evidence>
<dbReference type="GO" id="GO:0140956">
    <property type="term" value="F:histone H3K79 trimethyltransferase activity"/>
    <property type="evidence" value="ECO:0007669"/>
    <property type="project" value="UniProtKB-EC"/>
</dbReference>
<dbReference type="CDD" id="cd02440">
    <property type="entry name" value="AdoMet_MTases"/>
    <property type="match status" value="1"/>
</dbReference>
<dbReference type="InterPro" id="IPR030445">
    <property type="entry name" value="H3-K79_meTrfase"/>
</dbReference>
<evidence type="ECO:0000256" key="7">
    <source>
        <dbReference type="ARBA" id="ARBA00022853"/>
    </source>
</evidence>
<dbReference type="FunFam" id="3.40.50.150:FF:000033">
    <property type="entry name" value="Histone-lysine N-methyltransferase, H3 lysine-79 specific"/>
    <property type="match status" value="1"/>
</dbReference>
<dbReference type="GO" id="GO:0005634">
    <property type="term" value="C:nucleus"/>
    <property type="evidence" value="ECO:0007669"/>
    <property type="project" value="UniProtKB-SubCell"/>
</dbReference>
<dbReference type="STRING" id="133412.A0A1R1Y2F1"/>
<dbReference type="PROSITE" id="PS51569">
    <property type="entry name" value="DOT1"/>
    <property type="match status" value="1"/>
</dbReference>
<evidence type="ECO:0000256" key="5">
    <source>
        <dbReference type="ARBA" id="ARBA00022679"/>
    </source>
</evidence>
<comment type="subcellular location">
    <subcellularLocation>
        <location evidence="1 11">Nucleus</location>
    </subcellularLocation>
</comment>
<keyword evidence="8 11" id="KW-0539">Nucleus</keyword>
<feature type="compositionally biased region" description="Polar residues" evidence="12">
    <location>
        <begin position="38"/>
        <end position="56"/>
    </location>
</feature>
<feature type="compositionally biased region" description="Low complexity" evidence="12">
    <location>
        <begin position="227"/>
        <end position="236"/>
    </location>
</feature>
<organism evidence="14 15">
    <name type="scientific">Smittium culicis</name>
    <dbReference type="NCBI Taxonomy" id="133412"/>
    <lineage>
        <taxon>Eukaryota</taxon>
        <taxon>Fungi</taxon>
        <taxon>Fungi incertae sedis</taxon>
        <taxon>Zoopagomycota</taxon>
        <taxon>Kickxellomycotina</taxon>
        <taxon>Harpellomycetes</taxon>
        <taxon>Harpellales</taxon>
        <taxon>Legeriomycetaceae</taxon>
        <taxon>Smittium</taxon>
    </lineage>
</organism>
<dbReference type="PANTHER" id="PTHR21451">
    <property type="entry name" value="HISTONE H3 METHYLTRANSFERASE"/>
    <property type="match status" value="1"/>
</dbReference>
<keyword evidence="7 11" id="KW-0156">Chromatin regulator</keyword>
<evidence type="ECO:0000256" key="1">
    <source>
        <dbReference type="ARBA" id="ARBA00004123"/>
    </source>
</evidence>
<dbReference type="OrthoDB" id="443402at2759"/>
<evidence type="ECO:0000313" key="14">
    <source>
        <dbReference type="EMBL" id="OMJ21098.1"/>
    </source>
</evidence>
<reference evidence="14 15" key="1">
    <citation type="submission" date="2017-01" db="EMBL/GenBank/DDBJ databases">
        <authorList>
            <person name="Mah S.A."/>
            <person name="Swanson W.J."/>
            <person name="Moy G.W."/>
            <person name="Vacquier V.D."/>
        </authorList>
    </citation>
    <scope>NUCLEOTIDE SEQUENCE [LARGE SCALE GENOMIC DNA]</scope>
    <source>
        <strain evidence="14 15">GSMNP</strain>
    </source>
</reference>
<evidence type="ECO:0000256" key="9">
    <source>
        <dbReference type="ARBA" id="ARBA00029821"/>
    </source>
</evidence>
<sequence>MNNSTVKFKVIERVVLKKKNRDSGATTTKKLKERVLSSVDSPVSGSPRSFHSNRTPISDHKLNNRSDPALSTKSISQKRLPRTPDTENRPFKDDQREHIEHNSKPYSSTFNSNNKGKTLSTDHSLTSKQTKSHIAPFNKKFHNLNSKSSEHSSLSPDNNISFSQDKFRRKISEKSSSSNKYDNYRHDFPQKKHKRDSLSTQNSIPSNTLKSAPKRYINDFSSEENSDSSITISKSRSVPETPNYKKSSSTLSLNNASHVRKNSNPPLLHDSDDSSKKFKLLHDSDISTKSYKSSREIDSSTKRDKLPQHSNSSIKLSNQPASNSPEINHKRRTTAPNSPPSSPLSNASDFDLAQSLENDLNSFSLDSNKTLHIPDQFAIPISSASLILNSSTKYVNYFNFDSHVPNNVLEYWFKEMSSIKLKYPANDCFEHFNKMLCGANLNFKQYKNIEIPYEISNHIFNQIYNRCVGEHVDKLRNYRAFSNNVYGEVNPILVNEFIKKCKITHNDVFVDLGCGIGNVVIQVAIQTGCASYGVEVMDTPASLAQLQVNEYNLRMKSYNLKRGIAHITHGDFLEDQFAINILKSASVVLVNNHAFDSTLNQRLMQMFLDLKDGTKIISLKSFVPLDFKINSRNAGSLESILKPKRFIYNSDSVGR</sequence>
<dbReference type="GO" id="GO:0000077">
    <property type="term" value="P:DNA damage checkpoint signaling"/>
    <property type="evidence" value="ECO:0007669"/>
    <property type="project" value="TreeGrafter"/>
</dbReference>
<feature type="domain" description="DOT1" evidence="13">
    <location>
        <begin position="329"/>
        <end position="655"/>
    </location>
</feature>
<dbReference type="GO" id="GO:0032259">
    <property type="term" value="P:methylation"/>
    <property type="evidence" value="ECO:0007669"/>
    <property type="project" value="UniProtKB-KW"/>
</dbReference>